<accession>A0ACC2SVH1</accession>
<protein>
    <submittedName>
        <fullName evidence="1">Uncharacterized protein</fullName>
    </submittedName>
</protein>
<proteinExistence type="predicted"/>
<dbReference type="Proteomes" id="UP001165960">
    <property type="component" value="Unassembled WGS sequence"/>
</dbReference>
<comment type="caution">
    <text evidence="1">The sequence shown here is derived from an EMBL/GenBank/DDBJ whole genome shotgun (WGS) entry which is preliminary data.</text>
</comment>
<reference evidence="1" key="1">
    <citation type="submission" date="2022-04" db="EMBL/GenBank/DDBJ databases">
        <title>Genome of the entomopathogenic fungus Entomophthora muscae.</title>
        <authorList>
            <person name="Elya C."/>
            <person name="Lovett B.R."/>
            <person name="Lee E."/>
            <person name="Macias A.M."/>
            <person name="Hajek A.E."/>
            <person name="De Bivort B.L."/>
            <person name="Kasson M.T."/>
            <person name="De Fine Licht H.H."/>
            <person name="Stajich J.E."/>
        </authorList>
    </citation>
    <scope>NUCLEOTIDE SEQUENCE</scope>
    <source>
        <strain evidence="1">Berkeley</strain>
    </source>
</reference>
<name>A0ACC2SVH1_9FUNG</name>
<evidence type="ECO:0000313" key="1">
    <source>
        <dbReference type="EMBL" id="KAJ9066268.1"/>
    </source>
</evidence>
<keyword evidence="2" id="KW-1185">Reference proteome</keyword>
<evidence type="ECO:0000313" key="2">
    <source>
        <dbReference type="Proteomes" id="UP001165960"/>
    </source>
</evidence>
<organism evidence="1 2">
    <name type="scientific">Entomophthora muscae</name>
    <dbReference type="NCBI Taxonomy" id="34485"/>
    <lineage>
        <taxon>Eukaryota</taxon>
        <taxon>Fungi</taxon>
        <taxon>Fungi incertae sedis</taxon>
        <taxon>Zoopagomycota</taxon>
        <taxon>Entomophthoromycotina</taxon>
        <taxon>Entomophthoromycetes</taxon>
        <taxon>Entomophthorales</taxon>
        <taxon>Entomophthoraceae</taxon>
        <taxon>Entomophthora</taxon>
    </lineage>
</organism>
<gene>
    <name evidence="1" type="ORF">DSO57_1011374</name>
</gene>
<dbReference type="EMBL" id="QTSX02004299">
    <property type="protein sequence ID" value="KAJ9066268.1"/>
    <property type="molecule type" value="Genomic_DNA"/>
</dbReference>
<sequence length="195" mass="20868">MKVITPIHVSAVAGRILPTLNVTEIKAYNEASPVIEPIKATLAWPMGCMEHLEATISLTIDDEAAAANAGIGPLAVPGYDISLGYGGRAVEPSLFTDARAIREKKIKALYYSVMKPITLDEKLEIPFQYVAQDLAKEASAETTFSFVFECENSQSKDGKFEFGTGAPSIKVNSAATHSALFAIALISPLASSFKQ</sequence>